<dbReference type="GO" id="GO:0003677">
    <property type="term" value="F:DNA binding"/>
    <property type="evidence" value="ECO:0007669"/>
    <property type="project" value="UniProtKB-KW"/>
</dbReference>
<dbReference type="InterPro" id="IPR036388">
    <property type="entry name" value="WH-like_DNA-bd_sf"/>
</dbReference>
<dbReference type="RefSeq" id="WP_245801880.1">
    <property type="nucleotide sequence ID" value="NZ_CP139972.1"/>
</dbReference>
<dbReference type="EMBL" id="CP140154">
    <property type="protein sequence ID" value="WQG90558.1"/>
    <property type="molecule type" value="Genomic_DNA"/>
</dbReference>
<keyword evidence="3" id="KW-0238">DNA-binding</keyword>
<dbReference type="InterPro" id="IPR036390">
    <property type="entry name" value="WH_DNA-bd_sf"/>
</dbReference>
<organism evidence="6 8">
    <name type="scientific">Chitinophaga sancti</name>
    <dbReference type="NCBI Taxonomy" id="1004"/>
    <lineage>
        <taxon>Bacteria</taxon>
        <taxon>Pseudomonadati</taxon>
        <taxon>Bacteroidota</taxon>
        <taxon>Chitinophagia</taxon>
        <taxon>Chitinophagales</taxon>
        <taxon>Chitinophagaceae</taxon>
        <taxon>Chitinophaga</taxon>
    </lineage>
</organism>
<comment type="similarity">
    <text evidence="1">Belongs to the LysR transcriptional regulatory family.</text>
</comment>
<reference evidence="7 9" key="2">
    <citation type="submission" date="2023-11" db="EMBL/GenBank/DDBJ databases">
        <title>MicrobeMod: A computational toolkit for identifying prokaryotic methylation and restriction-modification with nanopore sequencing.</title>
        <authorList>
            <person name="Crits-Christoph A."/>
            <person name="Kang S.C."/>
            <person name="Lee H."/>
            <person name="Ostrov N."/>
        </authorList>
    </citation>
    <scope>NUCLEOTIDE SEQUENCE [LARGE SCALE GENOMIC DNA]</scope>
    <source>
        <strain evidence="7 9">ATCC 23090</strain>
    </source>
</reference>
<protein>
    <submittedName>
        <fullName evidence="6 7">LysR family transcriptional regulator</fullName>
    </submittedName>
</protein>
<proteinExistence type="inferred from homology"/>
<dbReference type="Pfam" id="PF03466">
    <property type="entry name" value="LysR_substrate"/>
    <property type="match status" value="1"/>
</dbReference>
<dbReference type="AlphaFoldDB" id="A0A1K1SVA4"/>
<name>A0A1K1SVA4_9BACT</name>
<dbReference type="Pfam" id="PF00126">
    <property type="entry name" value="HTH_1"/>
    <property type="match status" value="1"/>
</dbReference>
<dbReference type="GO" id="GO:0003700">
    <property type="term" value="F:DNA-binding transcription factor activity"/>
    <property type="evidence" value="ECO:0007669"/>
    <property type="project" value="InterPro"/>
</dbReference>
<evidence type="ECO:0000256" key="1">
    <source>
        <dbReference type="ARBA" id="ARBA00009437"/>
    </source>
</evidence>
<accession>A0A1K1SVA4</accession>
<dbReference type="InterPro" id="IPR005119">
    <property type="entry name" value="LysR_subst-bd"/>
</dbReference>
<dbReference type="CDD" id="cd05466">
    <property type="entry name" value="PBP2_LTTR_substrate"/>
    <property type="match status" value="1"/>
</dbReference>
<evidence type="ECO:0000256" key="3">
    <source>
        <dbReference type="ARBA" id="ARBA00023125"/>
    </source>
</evidence>
<dbReference type="EMBL" id="FPIZ01000035">
    <property type="protein sequence ID" value="SFW88222.1"/>
    <property type="molecule type" value="Genomic_DNA"/>
</dbReference>
<dbReference type="Proteomes" id="UP000183788">
    <property type="component" value="Unassembled WGS sequence"/>
</dbReference>
<evidence type="ECO:0000259" key="5">
    <source>
        <dbReference type="PROSITE" id="PS50931"/>
    </source>
</evidence>
<keyword evidence="2" id="KW-0805">Transcription regulation</keyword>
<dbReference type="PRINTS" id="PR00039">
    <property type="entry name" value="HTHLYSR"/>
</dbReference>
<dbReference type="InterPro" id="IPR050950">
    <property type="entry name" value="HTH-type_LysR_regulators"/>
</dbReference>
<gene>
    <name evidence="6" type="ORF">SAMN05661012_06217</name>
    <name evidence="7" type="ORF">SR876_03555</name>
</gene>
<evidence type="ECO:0000256" key="2">
    <source>
        <dbReference type="ARBA" id="ARBA00023015"/>
    </source>
</evidence>
<keyword evidence="9" id="KW-1185">Reference proteome</keyword>
<evidence type="ECO:0000256" key="4">
    <source>
        <dbReference type="ARBA" id="ARBA00023163"/>
    </source>
</evidence>
<reference evidence="6 8" key="1">
    <citation type="submission" date="2016-11" db="EMBL/GenBank/DDBJ databases">
        <authorList>
            <person name="Jaros S."/>
            <person name="Januszkiewicz K."/>
            <person name="Wedrychowicz H."/>
        </authorList>
    </citation>
    <scope>NUCLEOTIDE SEQUENCE [LARGE SCALE GENOMIC DNA]</scope>
    <source>
        <strain evidence="6 8">DSM 784</strain>
    </source>
</reference>
<dbReference type="SUPFAM" id="SSF46785">
    <property type="entry name" value="Winged helix' DNA-binding domain"/>
    <property type="match status" value="1"/>
</dbReference>
<evidence type="ECO:0000313" key="7">
    <source>
        <dbReference type="EMBL" id="WQG90558.1"/>
    </source>
</evidence>
<evidence type="ECO:0000313" key="8">
    <source>
        <dbReference type="Proteomes" id="UP000183788"/>
    </source>
</evidence>
<dbReference type="FunFam" id="1.10.10.10:FF:000001">
    <property type="entry name" value="LysR family transcriptional regulator"/>
    <property type="match status" value="1"/>
</dbReference>
<dbReference type="PROSITE" id="PS50931">
    <property type="entry name" value="HTH_LYSR"/>
    <property type="match status" value="1"/>
</dbReference>
<sequence length="321" mass="36491">MILIITTGRPILYLSENVASGVNRSTANMEHRQLKYFLKAQELLSFTEAAQQLHISQSTLSQQIKQLETELNTPLFNRIGRQITLTEAGKLFTDYAKQSVKKAEDGLQMIRDLNNLHIGTVTVGVAYSLKNFFTKALIQFAAEFPHINMKVVYDSSLGLFDRLDQFELDFSLAFHEGIDVPHFNYQELFSSPMVVVAKKESKLARKKIISLDEICQLPLVIATRGYSSSHIISKTFTRYGLDPKFSIEVNDIPTVLDLVKTGKWYSIVVQTSVIDKDLVTIPIDEKSLVRNTNIISLKEAYETKAIKEFKKILLELKHEDE</sequence>
<dbReference type="InterPro" id="IPR000847">
    <property type="entry name" value="LysR_HTH_N"/>
</dbReference>
<feature type="domain" description="HTH lysR-type" evidence="5">
    <location>
        <begin position="29"/>
        <end position="86"/>
    </location>
</feature>
<evidence type="ECO:0000313" key="6">
    <source>
        <dbReference type="EMBL" id="SFW88222.1"/>
    </source>
</evidence>
<dbReference type="PANTHER" id="PTHR30419:SF8">
    <property type="entry name" value="NITROGEN ASSIMILATION TRANSCRIPTIONAL ACTIVATOR-RELATED"/>
    <property type="match status" value="1"/>
</dbReference>
<dbReference type="SUPFAM" id="SSF53850">
    <property type="entry name" value="Periplasmic binding protein-like II"/>
    <property type="match status" value="1"/>
</dbReference>
<evidence type="ECO:0000313" key="9">
    <source>
        <dbReference type="Proteomes" id="UP001326715"/>
    </source>
</evidence>
<dbReference type="PANTHER" id="PTHR30419">
    <property type="entry name" value="HTH-TYPE TRANSCRIPTIONAL REGULATOR YBHD"/>
    <property type="match status" value="1"/>
</dbReference>
<dbReference type="GO" id="GO:0005829">
    <property type="term" value="C:cytosol"/>
    <property type="evidence" value="ECO:0007669"/>
    <property type="project" value="TreeGrafter"/>
</dbReference>
<dbReference type="Gene3D" id="1.10.10.10">
    <property type="entry name" value="Winged helix-like DNA-binding domain superfamily/Winged helix DNA-binding domain"/>
    <property type="match status" value="1"/>
</dbReference>
<dbReference type="Gene3D" id="3.40.190.290">
    <property type="match status" value="1"/>
</dbReference>
<dbReference type="STRING" id="1004.SAMN05661012_06217"/>
<dbReference type="Proteomes" id="UP001326715">
    <property type="component" value="Chromosome"/>
</dbReference>
<keyword evidence="4" id="KW-0804">Transcription</keyword>